<evidence type="ECO:0000256" key="4">
    <source>
        <dbReference type="RuleBase" id="RU003719"/>
    </source>
</evidence>
<gene>
    <name evidence="7" type="ORF">SAMN05660330_00374</name>
</gene>
<evidence type="ECO:0000259" key="6">
    <source>
        <dbReference type="Pfam" id="PF02826"/>
    </source>
</evidence>
<dbReference type="CDD" id="cd12162">
    <property type="entry name" value="2-Hacid_dh_4"/>
    <property type="match status" value="1"/>
</dbReference>
<dbReference type="InterPro" id="IPR050418">
    <property type="entry name" value="D-iso_2-hydroxyacid_DH_PdxB"/>
</dbReference>
<dbReference type="InterPro" id="IPR006139">
    <property type="entry name" value="D-isomer_2_OHA_DH_cat_dom"/>
</dbReference>
<dbReference type="PANTHER" id="PTHR43761">
    <property type="entry name" value="D-ISOMER SPECIFIC 2-HYDROXYACID DEHYDROGENASE FAMILY PROTEIN (AFU_ORTHOLOGUE AFUA_1G13630)"/>
    <property type="match status" value="1"/>
</dbReference>
<keyword evidence="8" id="KW-1185">Reference proteome</keyword>
<dbReference type="Pfam" id="PF02826">
    <property type="entry name" value="2-Hacid_dh_C"/>
    <property type="match status" value="1"/>
</dbReference>
<organism evidence="7 8">
    <name type="scientific">Desulforhopalus singaporensis</name>
    <dbReference type="NCBI Taxonomy" id="91360"/>
    <lineage>
        <taxon>Bacteria</taxon>
        <taxon>Pseudomonadati</taxon>
        <taxon>Thermodesulfobacteriota</taxon>
        <taxon>Desulfobulbia</taxon>
        <taxon>Desulfobulbales</taxon>
        <taxon>Desulfocapsaceae</taxon>
        <taxon>Desulforhopalus</taxon>
    </lineage>
</organism>
<dbReference type="SUPFAM" id="SSF52283">
    <property type="entry name" value="Formate/glycerate dehydrogenase catalytic domain-like"/>
    <property type="match status" value="1"/>
</dbReference>
<dbReference type="Pfam" id="PF00389">
    <property type="entry name" value="2-Hacid_dh"/>
    <property type="match status" value="1"/>
</dbReference>
<evidence type="ECO:0000259" key="5">
    <source>
        <dbReference type="Pfam" id="PF00389"/>
    </source>
</evidence>
<dbReference type="EMBL" id="FNJI01000002">
    <property type="protein sequence ID" value="SDO48706.1"/>
    <property type="molecule type" value="Genomic_DNA"/>
</dbReference>
<evidence type="ECO:0000256" key="1">
    <source>
        <dbReference type="ARBA" id="ARBA00005854"/>
    </source>
</evidence>
<evidence type="ECO:0000313" key="8">
    <source>
        <dbReference type="Proteomes" id="UP000199073"/>
    </source>
</evidence>
<dbReference type="GO" id="GO:0051287">
    <property type="term" value="F:NAD binding"/>
    <property type="evidence" value="ECO:0007669"/>
    <property type="project" value="InterPro"/>
</dbReference>
<name>A0A1H0JYD6_9BACT</name>
<evidence type="ECO:0000256" key="2">
    <source>
        <dbReference type="ARBA" id="ARBA00023002"/>
    </source>
</evidence>
<sequence>MKAVFLDLKSLDDIDLTKLERRCSELQLYHTTEAEEIIDRIAGAELVIVNKVRLTKSVFENAPALKLVCVVATGTDVIDLQAASDCGVAVYNCRAYGTSSVVQHVFSLLLCLQTNIIAYHRAVQQGRWQQSSGFCFLDYPISELSGKTIGILGYGTLGRAVAETAHAFGMKTVIATRPGAPPDDRPTLDEILPEVDVLSLHCPLTQQTRNIIDARALSLMKPTAILINAARGGLVDEHALLSSLRQGQIGGAGIDVLSEEPPKNSNPLLEASLPNLLVTPHIAWASREARENIIEQTAENITDFHLGKSTRRVV</sequence>
<dbReference type="PROSITE" id="PS00671">
    <property type="entry name" value="D_2_HYDROXYACID_DH_3"/>
    <property type="match status" value="1"/>
</dbReference>
<dbReference type="Proteomes" id="UP000199073">
    <property type="component" value="Unassembled WGS sequence"/>
</dbReference>
<keyword evidence="3" id="KW-0520">NAD</keyword>
<reference evidence="7 8" key="1">
    <citation type="submission" date="2016-10" db="EMBL/GenBank/DDBJ databases">
        <authorList>
            <person name="de Groot N.N."/>
        </authorList>
    </citation>
    <scope>NUCLEOTIDE SEQUENCE [LARGE SCALE GENOMIC DNA]</scope>
    <source>
        <strain evidence="7 8">DSM 12130</strain>
    </source>
</reference>
<dbReference type="Gene3D" id="3.40.50.720">
    <property type="entry name" value="NAD(P)-binding Rossmann-like Domain"/>
    <property type="match status" value="2"/>
</dbReference>
<accession>A0A1H0JYD6</accession>
<dbReference type="PANTHER" id="PTHR43761:SF1">
    <property type="entry name" value="D-ISOMER SPECIFIC 2-HYDROXYACID DEHYDROGENASE CATALYTIC DOMAIN-CONTAINING PROTEIN-RELATED"/>
    <property type="match status" value="1"/>
</dbReference>
<dbReference type="AlphaFoldDB" id="A0A1H0JYD6"/>
<evidence type="ECO:0000256" key="3">
    <source>
        <dbReference type="ARBA" id="ARBA00023027"/>
    </source>
</evidence>
<dbReference type="GO" id="GO:0016616">
    <property type="term" value="F:oxidoreductase activity, acting on the CH-OH group of donors, NAD or NADP as acceptor"/>
    <property type="evidence" value="ECO:0007669"/>
    <property type="project" value="InterPro"/>
</dbReference>
<keyword evidence="2 4" id="KW-0560">Oxidoreductase</keyword>
<feature type="domain" description="D-isomer specific 2-hydroxyacid dehydrogenase NAD-binding" evidence="6">
    <location>
        <begin position="107"/>
        <end position="283"/>
    </location>
</feature>
<dbReference type="STRING" id="91360.SAMN05660330_00374"/>
<dbReference type="RefSeq" id="WP_092219196.1">
    <property type="nucleotide sequence ID" value="NZ_FNJI01000002.1"/>
</dbReference>
<proteinExistence type="inferred from homology"/>
<protein>
    <submittedName>
        <fullName evidence="7">Glycerate dehydrogenase</fullName>
    </submittedName>
</protein>
<dbReference type="InterPro" id="IPR029753">
    <property type="entry name" value="D-isomer_DH_CS"/>
</dbReference>
<feature type="domain" description="D-isomer specific 2-hydroxyacid dehydrogenase catalytic" evidence="5">
    <location>
        <begin position="11"/>
        <end position="314"/>
    </location>
</feature>
<comment type="similarity">
    <text evidence="1 4">Belongs to the D-isomer specific 2-hydroxyacid dehydrogenase family.</text>
</comment>
<dbReference type="InterPro" id="IPR036291">
    <property type="entry name" value="NAD(P)-bd_dom_sf"/>
</dbReference>
<evidence type="ECO:0000313" key="7">
    <source>
        <dbReference type="EMBL" id="SDO48706.1"/>
    </source>
</evidence>
<dbReference type="SUPFAM" id="SSF51735">
    <property type="entry name" value="NAD(P)-binding Rossmann-fold domains"/>
    <property type="match status" value="1"/>
</dbReference>
<dbReference type="InterPro" id="IPR006140">
    <property type="entry name" value="D-isomer_DH_NAD-bd"/>
</dbReference>
<dbReference type="OrthoDB" id="9793626at2"/>